<reference evidence="1" key="1">
    <citation type="journal article" date="2021" name="Proc. Natl. Acad. Sci. U.S.A.">
        <title>A Catalog of Tens of Thousands of Viruses from Human Metagenomes Reveals Hidden Associations with Chronic Diseases.</title>
        <authorList>
            <person name="Tisza M.J."/>
            <person name="Buck C.B."/>
        </authorList>
    </citation>
    <scope>NUCLEOTIDE SEQUENCE</scope>
    <source>
        <strain evidence="1">Ctl0E3</strain>
    </source>
</reference>
<organism evidence="1">
    <name type="scientific">Siphoviridae sp. ctl0E3</name>
    <dbReference type="NCBI Taxonomy" id="2827586"/>
    <lineage>
        <taxon>Viruses</taxon>
        <taxon>Duplodnaviria</taxon>
        <taxon>Heunggongvirae</taxon>
        <taxon>Uroviricota</taxon>
        <taxon>Caudoviricetes</taxon>
    </lineage>
</organism>
<evidence type="ECO:0000313" key="1">
    <source>
        <dbReference type="EMBL" id="DAD71654.1"/>
    </source>
</evidence>
<protein>
    <submittedName>
        <fullName evidence="1">Uncharacterized protein</fullName>
    </submittedName>
</protein>
<name>A0A8S5LNX8_9CAUD</name>
<accession>A0A8S5LNX8</accession>
<sequence length="30" mass="3891">MFYFSHFLSFHKTIIQHVLYFTNNFFIKYR</sequence>
<dbReference type="EMBL" id="BK015885">
    <property type="protein sequence ID" value="DAD71654.1"/>
    <property type="molecule type" value="Genomic_DNA"/>
</dbReference>
<proteinExistence type="predicted"/>